<evidence type="ECO:0000313" key="3">
    <source>
        <dbReference type="Proteomes" id="UP001486207"/>
    </source>
</evidence>
<dbReference type="RefSeq" id="WP_190071976.1">
    <property type="nucleotide sequence ID" value="NZ_BNBM01000008.1"/>
</dbReference>
<sequence>MATGQVDDADLGLLRSSQRSRLLLALSAILTWLSRSEDVLRPAPEKPTRPATAWRLLAGAQERAPEAVEAVLSDPCVGSWAFPLLRRLRHGAAAVGSQIPAWAEASLFAALTGAAAVRADMRVNLRVPAYRGRLWLPSLGVTDPVGRGDWAVVTLEHGPSGTLVLGDQGSVRLPQDPARPADGWHPLPRPDGTGPALDHLSPFRDFRFLTDPVSLAPRTLERWHGLLAESDALLRRTQPDAHRLVTAMVRTVVPVEGPSELRAVSATAPDAPGAVTLSLPLDASAMSAVLIHEARHHLLSSLAELVPLFLPVHEGPEPTYFAPWRADPRPLRGLLFGAHAFTGVLSYWQARTAVEPERAEFEFTLHHRQLGTALASLEDAPGLSRAGALVVEGLAAFFRRTPAPEPAHTAARRSAELSYDAERAVWRAAHLAVEPEEAVSLAQRFSSGRPPPAELPHARIRPPGSGASGPSGREAARTWLARLWCTDRESFADVRRQIDEGQLHPLGIKGATLGDVLLVSGDTEAALDWFRRQPSSPETWAGIGLAQRTDAARLLVERPEIVLALHTALRRLGTQPSGPEALAGWLASRPAPSDSDAERVDVAVGPDAVGGVPGGLVLDAQHPAE</sequence>
<dbReference type="EMBL" id="JBEPFB010000038">
    <property type="protein sequence ID" value="MER7379778.1"/>
    <property type="molecule type" value="Genomic_DNA"/>
</dbReference>
<evidence type="ECO:0000313" key="2">
    <source>
        <dbReference type="EMBL" id="MER7379778.1"/>
    </source>
</evidence>
<dbReference type="NCBIfam" id="TIGR04267">
    <property type="entry name" value="mod_HExxH"/>
    <property type="match status" value="1"/>
</dbReference>
<feature type="compositionally biased region" description="Low complexity" evidence="1">
    <location>
        <begin position="461"/>
        <end position="473"/>
    </location>
</feature>
<dbReference type="InterPro" id="IPR026337">
    <property type="entry name" value="AKG_HExxH"/>
</dbReference>
<name>A0ABV1Y7D9_9ACTN</name>
<accession>A0ABV1Y7D9</accession>
<feature type="region of interest" description="Disordered" evidence="1">
    <location>
        <begin position="445"/>
        <end position="473"/>
    </location>
</feature>
<reference evidence="2 3" key="1">
    <citation type="submission" date="2024-06" db="EMBL/GenBank/DDBJ databases">
        <title>The Natural Products Discovery Center: Release of the First 8490 Sequenced Strains for Exploring Actinobacteria Biosynthetic Diversity.</title>
        <authorList>
            <person name="Kalkreuter E."/>
            <person name="Kautsar S.A."/>
            <person name="Yang D."/>
            <person name="Bader C.D."/>
            <person name="Teijaro C.N."/>
            <person name="Fluegel L."/>
            <person name="Davis C.M."/>
            <person name="Simpson J.R."/>
            <person name="Lauterbach L."/>
            <person name="Steele A.D."/>
            <person name="Gui C."/>
            <person name="Meng S."/>
            <person name="Li G."/>
            <person name="Viehrig K."/>
            <person name="Ye F."/>
            <person name="Su P."/>
            <person name="Kiefer A.F."/>
            <person name="Nichols A."/>
            <person name="Cepeda A.J."/>
            <person name="Yan W."/>
            <person name="Fan B."/>
            <person name="Jiang Y."/>
            <person name="Adhikari A."/>
            <person name="Zheng C.-J."/>
            <person name="Schuster L."/>
            <person name="Cowan T.M."/>
            <person name="Smanski M.J."/>
            <person name="Chevrette M.G."/>
            <person name="De Carvalho L.P.S."/>
            <person name="Shen B."/>
        </authorList>
    </citation>
    <scope>NUCLEOTIDE SEQUENCE [LARGE SCALE GENOMIC DNA]</scope>
    <source>
        <strain evidence="2 3">NPDC000155</strain>
    </source>
</reference>
<keyword evidence="3" id="KW-1185">Reference proteome</keyword>
<proteinExistence type="predicted"/>
<gene>
    <name evidence="2" type="ORF">ABT384_45075</name>
</gene>
<comment type="caution">
    <text evidence="2">The sequence shown here is derived from an EMBL/GenBank/DDBJ whole genome shotgun (WGS) entry which is preliminary data.</text>
</comment>
<organism evidence="2 3">
    <name type="scientific">Streptomyces lanatus</name>
    <dbReference type="NCBI Taxonomy" id="66900"/>
    <lineage>
        <taxon>Bacteria</taxon>
        <taxon>Bacillati</taxon>
        <taxon>Actinomycetota</taxon>
        <taxon>Actinomycetes</taxon>
        <taxon>Kitasatosporales</taxon>
        <taxon>Streptomycetaceae</taxon>
        <taxon>Streptomyces</taxon>
    </lineage>
</organism>
<dbReference type="Proteomes" id="UP001486207">
    <property type="component" value="Unassembled WGS sequence"/>
</dbReference>
<protein>
    <submittedName>
        <fullName evidence="2">HEXXH motif-containing putative peptide modification protein</fullName>
    </submittedName>
</protein>
<evidence type="ECO:0000256" key="1">
    <source>
        <dbReference type="SAM" id="MobiDB-lite"/>
    </source>
</evidence>